<dbReference type="WBParaSite" id="L893_g21397.t1">
    <property type="protein sequence ID" value="L893_g21397.t1"/>
    <property type="gene ID" value="L893_g21397"/>
</dbReference>
<dbReference type="Proteomes" id="UP000095287">
    <property type="component" value="Unplaced"/>
</dbReference>
<organism evidence="1 2">
    <name type="scientific">Steinernema glaseri</name>
    <dbReference type="NCBI Taxonomy" id="37863"/>
    <lineage>
        <taxon>Eukaryota</taxon>
        <taxon>Metazoa</taxon>
        <taxon>Ecdysozoa</taxon>
        <taxon>Nematoda</taxon>
        <taxon>Chromadorea</taxon>
        <taxon>Rhabditida</taxon>
        <taxon>Tylenchina</taxon>
        <taxon>Panagrolaimomorpha</taxon>
        <taxon>Strongyloidoidea</taxon>
        <taxon>Steinernematidae</taxon>
        <taxon>Steinernema</taxon>
    </lineage>
</organism>
<proteinExistence type="predicted"/>
<evidence type="ECO:0000313" key="2">
    <source>
        <dbReference type="WBParaSite" id="L893_g21397.t1"/>
    </source>
</evidence>
<keyword evidence="1" id="KW-1185">Reference proteome</keyword>
<evidence type="ECO:0000313" key="1">
    <source>
        <dbReference type="Proteomes" id="UP000095287"/>
    </source>
</evidence>
<accession>A0A1I7YZW6</accession>
<protein>
    <submittedName>
        <fullName evidence="2">Recep_L_domain domain-containing protein</fullName>
    </submittedName>
</protein>
<reference evidence="2" key="1">
    <citation type="submission" date="2016-11" db="UniProtKB">
        <authorList>
            <consortium name="WormBaseParasite"/>
        </authorList>
    </citation>
    <scope>IDENTIFICATION</scope>
</reference>
<dbReference type="AlphaFoldDB" id="A0A1I7YZW6"/>
<name>A0A1I7YZW6_9BILA</name>
<sequence length="153" mass="17413">MFALRKKFLGKFHVRTKENELGVNLGLFSIIGQYLGLKTTVELEEWGLSQQGLHEGVGELGEVQLTVSKTFSVDLDEDYHGLHSRLHLRIERMGYLEYGSVEGQGREGFFRNSSIVEQESRERKVEWATLNDYGSVRSLTLNIQRCTANACTK</sequence>